<dbReference type="KEGG" id="dmt:DESME_03775"/>
<dbReference type="EMBL" id="CP007032">
    <property type="protein sequence ID" value="AHF08462.1"/>
    <property type="molecule type" value="Genomic_DNA"/>
</dbReference>
<dbReference type="PANTHER" id="PTHR45036">
    <property type="entry name" value="METHYLTRANSFERASE LIKE 7B"/>
    <property type="match status" value="1"/>
</dbReference>
<dbReference type="Proteomes" id="UP000010847">
    <property type="component" value="Chromosome"/>
</dbReference>
<dbReference type="SUPFAM" id="SSF53335">
    <property type="entry name" value="S-adenosyl-L-methionine-dependent methyltransferases"/>
    <property type="match status" value="1"/>
</dbReference>
<dbReference type="AlphaFoldDB" id="W0ECG7"/>
<accession>W0ECG7</accession>
<dbReference type="InterPro" id="IPR013216">
    <property type="entry name" value="Methyltransf_11"/>
</dbReference>
<dbReference type="PANTHER" id="PTHR45036:SF1">
    <property type="entry name" value="METHYLTRANSFERASE LIKE 7A"/>
    <property type="match status" value="1"/>
</dbReference>
<dbReference type="InterPro" id="IPR052356">
    <property type="entry name" value="Thiol_S-MT"/>
</dbReference>
<dbReference type="CDD" id="cd02440">
    <property type="entry name" value="AdoMet_MTases"/>
    <property type="match status" value="1"/>
</dbReference>
<dbReference type="OrthoDB" id="9772751at2"/>
<sequence length="187" mass="20859">MNIYDIFMSPFEKSGLTKIRKNIIPQAFGDVLEIGYGTGVNFPYYNLSTVQHISALDTKTSPIKIKTGLPLEFFEGQAENLPFAPESFDTVVETLVFCSVKNLDKAINEVLRVLKPGGLFIFMDHVLPEEKSMATLFKATNTVWPKIASGCQLTREPHKLIEASGLIMEQSGTFGHDIFRWGIGRKA</sequence>
<dbReference type="InterPro" id="IPR029063">
    <property type="entry name" value="SAM-dependent_MTases_sf"/>
</dbReference>
<feature type="domain" description="Methyltransferase type 11" evidence="1">
    <location>
        <begin position="32"/>
        <end position="122"/>
    </location>
</feature>
<evidence type="ECO:0000259" key="1">
    <source>
        <dbReference type="Pfam" id="PF08241"/>
    </source>
</evidence>
<dbReference type="Pfam" id="PF08241">
    <property type="entry name" value="Methyltransf_11"/>
    <property type="match status" value="1"/>
</dbReference>
<gene>
    <name evidence="2" type="ORF">DESME_03775</name>
</gene>
<evidence type="ECO:0000313" key="3">
    <source>
        <dbReference type="Proteomes" id="UP000010847"/>
    </source>
</evidence>
<name>W0ECG7_9FIRM</name>
<proteinExistence type="predicted"/>
<dbReference type="eggNOG" id="COG2226">
    <property type="taxonomic scope" value="Bacteria"/>
</dbReference>
<dbReference type="HOGENOM" id="CLU_037990_7_4_9"/>
<reference evidence="2 3" key="1">
    <citation type="submission" date="2013-12" db="EMBL/GenBank/DDBJ databases">
        <authorList>
            <consortium name="DOE Joint Genome Institute"/>
            <person name="Smidt H."/>
            <person name="Huntemann M."/>
            <person name="Han J."/>
            <person name="Chen A."/>
            <person name="Kyrpides N."/>
            <person name="Mavromatis K."/>
            <person name="Markowitz V."/>
            <person name="Palaniappan K."/>
            <person name="Ivanova N."/>
            <person name="Schaumberg A."/>
            <person name="Pati A."/>
            <person name="Liolios K."/>
            <person name="Nordberg H.P."/>
            <person name="Cantor M.N."/>
            <person name="Hua S.X."/>
            <person name="Woyke T."/>
        </authorList>
    </citation>
    <scope>NUCLEOTIDE SEQUENCE [LARGE SCALE GENOMIC DNA]</scope>
    <source>
        <strain evidence="3">DSM 15288</strain>
    </source>
</reference>
<dbReference type="RefSeq" id="WP_006715229.1">
    <property type="nucleotide sequence ID" value="NZ_CP007032.1"/>
</dbReference>
<dbReference type="Gene3D" id="3.40.50.150">
    <property type="entry name" value="Vaccinia Virus protein VP39"/>
    <property type="match status" value="1"/>
</dbReference>
<dbReference type="GO" id="GO:0008757">
    <property type="term" value="F:S-adenosylmethionine-dependent methyltransferase activity"/>
    <property type="evidence" value="ECO:0007669"/>
    <property type="project" value="InterPro"/>
</dbReference>
<protein>
    <recommendedName>
        <fullName evidence="1">Methyltransferase type 11 domain-containing protein</fullName>
    </recommendedName>
</protein>
<organism evidence="2 3">
    <name type="scientific">Desulfitobacterium metallireducens DSM 15288</name>
    <dbReference type="NCBI Taxonomy" id="871968"/>
    <lineage>
        <taxon>Bacteria</taxon>
        <taxon>Bacillati</taxon>
        <taxon>Bacillota</taxon>
        <taxon>Clostridia</taxon>
        <taxon>Eubacteriales</taxon>
        <taxon>Desulfitobacteriaceae</taxon>
        <taxon>Desulfitobacterium</taxon>
    </lineage>
</organism>
<keyword evidence="3" id="KW-1185">Reference proteome</keyword>
<evidence type="ECO:0000313" key="2">
    <source>
        <dbReference type="EMBL" id="AHF08462.1"/>
    </source>
</evidence>